<evidence type="ECO:0000256" key="6">
    <source>
        <dbReference type="ARBA" id="ARBA00022691"/>
    </source>
</evidence>
<dbReference type="Pfam" id="PF10672">
    <property type="entry name" value="Methyltrans_SAM"/>
    <property type="match status" value="1"/>
</dbReference>
<evidence type="ECO:0000256" key="7">
    <source>
        <dbReference type="ARBA" id="ARBA00022884"/>
    </source>
</evidence>
<dbReference type="KEGG" id="pmet:G4Y79_00450"/>
<dbReference type="PROSITE" id="PS50890">
    <property type="entry name" value="PUA"/>
    <property type="match status" value="1"/>
</dbReference>
<comment type="subcellular location">
    <subcellularLocation>
        <location evidence="1">Cytoplasm</location>
    </subcellularLocation>
</comment>
<dbReference type="GO" id="GO:0006364">
    <property type="term" value="P:rRNA processing"/>
    <property type="evidence" value="ECO:0007669"/>
    <property type="project" value="UniProtKB-KW"/>
</dbReference>
<gene>
    <name evidence="10" type="ORF">G4Y79_00450</name>
</gene>
<keyword evidence="2" id="KW-0963">Cytoplasm</keyword>
<dbReference type="Proteomes" id="UP000594468">
    <property type="component" value="Chromosome"/>
</dbReference>
<dbReference type="Gene3D" id="3.40.50.150">
    <property type="entry name" value="Vaccinia Virus protein VP39"/>
    <property type="match status" value="1"/>
</dbReference>
<evidence type="ECO:0000256" key="8">
    <source>
        <dbReference type="ARBA" id="ARBA00038091"/>
    </source>
</evidence>
<dbReference type="CDD" id="cd02440">
    <property type="entry name" value="AdoMet_MTases"/>
    <property type="match status" value="1"/>
</dbReference>
<dbReference type="Pfam" id="PF17785">
    <property type="entry name" value="PUA_3"/>
    <property type="match status" value="1"/>
</dbReference>
<dbReference type="InterPro" id="IPR041532">
    <property type="entry name" value="RlmI-like_PUA"/>
</dbReference>
<evidence type="ECO:0000256" key="3">
    <source>
        <dbReference type="ARBA" id="ARBA00022552"/>
    </source>
</evidence>
<evidence type="ECO:0000256" key="2">
    <source>
        <dbReference type="ARBA" id="ARBA00022490"/>
    </source>
</evidence>
<dbReference type="InterPro" id="IPR019614">
    <property type="entry name" value="SAM-dep_methyl-trfase"/>
</dbReference>
<evidence type="ECO:0000259" key="9">
    <source>
        <dbReference type="SMART" id="SM00359"/>
    </source>
</evidence>
<accession>A0A7S8IEW6</accession>
<name>A0A7S8IEW6_9CHLR</name>
<dbReference type="AlphaFoldDB" id="A0A7S8IEW6"/>
<evidence type="ECO:0000256" key="5">
    <source>
        <dbReference type="ARBA" id="ARBA00022679"/>
    </source>
</evidence>
<dbReference type="InterPro" id="IPR036974">
    <property type="entry name" value="PUA_sf"/>
</dbReference>
<dbReference type="EMBL" id="CP062983">
    <property type="protein sequence ID" value="QPC82874.1"/>
    <property type="molecule type" value="Genomic_DNA"/>
</dbReference>
<sequence>MTYSSIEQLNHIPAPSEKRMAVHITAAAERALKRGHPWLFADAIHNQSHEGAPGDLAVIFDSNRRFLAIGLYDPDSPLRVRVLHQGKPAPIDTAFFQQRVYAAVNLRQILMLQETDGCRLIHGENDGLPGLILDRYADTLVLKLYTAAWLPYLNILLPTIVEAQPCQRVVLRLSRNMQQGETYGLADGQALLGDVPAGPVVFKEYGLRFAADVVHGHKTGFFFDHRENRKRVQEMAAGHTVLDIFAYAGAFSVHAAAGGAKNVLSLDVSAPALETAQSNFALNPQLADVPHDILVADAFEGLRDLAEAGRQFSMVIVDPPSFAKRTAEVPGALRAYANLTRLALDVLAPAGLLVMASCSSRVTTEDFYRTVLQTANQAGRPLQEIERTGHALDHPIGFPEGAYLKCLFAQG</sequence>
<keyword evidence="6" id="KW-0949">S-adenosyl-L-methionine</keyword>
<dbReference type="GO" id="GO:0003723">
    <property type="term" value="F:RNA binding"/>
    <property type="evidence" value="ECO:0007669"/>
    <property type="project" value="UniProtKB-KW"/>
</dbReference>
<protein>
    <submittedName>
        <fullName evidence="10">Class I SAM-dependent methyltransferase</fullName>
    </submittedName>
</protein>
<dbReference type="InterPro" id="IPR015947">
    <property type="entry name" value="PUA-like_sf"/>
</dbReference>
<feature type="domain" description="PUA" evidence="9">
    <location>
        <begin position="20"/>
        <end position="105"/>
    </location>
</feature>
<dbReference type="PANTHER" id="PTHR42873">
    <property type="entry name" value="RIBOSOMAL RNA LARGE SUBUNIT METHYLTRANSFERASE"/>
    <property type="match status" value="1"/>
</dbReference>
<keyword evidence="11" id="KW-1185">Reference proteome</keyword>
<dbReference type="CDD" id="cd11572">
    <property type="entry name" value="RlmI_M_like"/>
    <property type="match status" value="1"/>
</dbReference>
<dbReference type="InterPro" id="IPR002478">
    <property type="entry name" value="PUA"/>
</dbReference>
<dbReference type="RefSeq" id="WP_195170943.1">
    <property type="nucleotide sequence ID" value="NZ_CP062983.1"/>
</dbReference>
<dbReference type="SMART" id="SM00359">
    <property type="entry name" value="PUA"/>
    <property type="match status" value="1"/>
</dbReference>
<dbReference type="InterPro" id="IPR029063">
    <property type="entry name" value="SAM-dependent_MTases_sf"/>
</dbReference>
<dbReference type="SUPFAM" id="SSF53335">
    <property type="entry name" value="S-adenosyl-L-methionine-dependent methyltransferases"/>
    <property type="match status" value="1"/>
</dbReference>
<dbReference type="CDD" id="cd21153">
    <property type="entry name" value="PUA_RlmI"/>
    <property type="match status" value="1"/>
</dbReference>
<evidence type="ECO:0000313" key="11">
    <source>
        <dbReference type="Proteomes" id="UP000594468"/>
    </source>
</evidence>
<dbReference type="GO" id="GO:0008168">
    <property type="term" value="F:methyltransferase activity"/>
    <property type="evidence" value="ECO:0007669"/>
    <property type="project" value="UniProtKB-KW"/>
</dbReference>
<keyword evidence="5 10" id="KW-0808">Transferase</keyword>
<dbReference type="GO" id="GO:0005737">
    <property type="term" value="C:cytoplasm"/>
    <property type="evidence" value="ECO:0007669"/>
    <property type="project" value="UniProtKB-SubCell"/>
</dbReference>
<proteinExistence type="inferred from homology"/>
<evidence type="ECO:0000313" key="10">
    <source>
        <dbReference type="EMBL" id="QPC82874.1"/>
    </source>
</evidence>
<dbReference type="GO" id="GO:0032259">
    <property type="term" value="P:methylation"/>
    <property type="evidence" value="ECO:0007669"/>
    <property type="project" value="UniProtKB-KW"/>
</dbReference>
<keyword evidence="3" id="KW-0698">rRNA processing</keyword>
<keyword evidence="7" id="KW-0694">RNA-binding</keyword>
<evidence type="ECO:0000256" key="1">
    <source>
        <dbReference type="ARBA" id="ARBA00004496"/>
    </source>
</evidence>
<reference evidence="10 11" key="1">
    <citation type="submission" date="2020-02" db="EMBL/GenBank/DDBJ databases">
        <authorList>
            <person name="Zheng R.K."/>
            <person name="Sun C.M."/>
        </authorList>
    </citation>
    <scope>NUCLEOTIDE SEQUENCE [LARGE SCALE GENOMIC DNA]</scope>
    <source>
        <strain evidence="11">rifampicinis</strain>
    </source>
</reference>
<comment type="similarity">
    <text evidence="8">Belongs to the methyltransferase superfamily. RlmI family.</text>
</comment>
<keyword evidence="4 10" id="KW-0489">Methyltransferase</keyword>
<evidence type="ECO:0000256" key="4">
    <source>
        <dbReference type="ARBA" id="ARBA00022603"/>
    </source>
</evidence>
<organism evidence="10 11">
    <name type="scientific">Phototrophicus methaneseepsis</name>
    <dbReference type="NCBI Taxonomy" id="2710758"/>
    <lineage>
        <taxon>Bacteria</taxon>
        <taxon>Bacillati</taxon>
        <taxon>Chloroflexota</taxon>
        <taxon>Candidatus Thermofontia</taxon>
        <taxon>Phototrophicales</taxon>
        <taxon>Phototrophicaceae</taxon>
        <taxon>Phototrophicus</taxon>
    </lineage>
</organism>
<dbReference type="SUPFAM" id="SSF88697">
    <property type="entry name" value="PUA domain-like"/>
    <property type="match status" value="1"/>
</dbReference>
<dbReference type="Gene3D" id="2.30.130.10">
    <property type="entry name" value="PUA domain"/>
    <property type="match status" value="1"/>
</dbReference>
<dbReference type="Gene3D" id="3.30.750.80">
    <property type="entry name" value="RNA methyltransferase domain (HRMD) like"/>
    <property type="match status" value="1"/>
</dbReference>
<dbReference type="PANTHER" id="PTHR42873:SF1">
    <property type="entry name" value="S-ADENOSYLMETHIONINE-DEPENDENT METHYLTRANSFERASE DOMAIN-CONTAINING PROTEIN"/>
    <property type="match status" value="1"/>
</dbReference>